<sequence>MNTDSGGCARKRAAMSVTLTSVKRVQSSPNLLAAGRDSQSPDSAWRSYNDGNQETLNGDATYSSLAAKGFRNVRPNLQDKRSPTQAPPPPERKESFHSSLITSHTKGVILDQLVTNTQIPSSTEYFANKKPLQGTMYSNEDSRQTIVYSEESNTTMSYTQKITNPLPAASSTDPAPFANINT</sequence>
<dbReference type="EMBL" id="NBAG03000302">
    <property type="protein sequence ID" value="PNI43420.1"/>
    <property type="molecule type" value="Genomic_DNA"/>
</dbReference>
<evidence type="ECO:0000256" key="1">
    <source>
        <dbReference type="SAM" id="MobiDB-lite"/>
    </source>
</evidence>
<reference evidence="2 3" key="1">
    <citation type="submission" date="2017-12" db="EMBL/GenBank/DDBJ databases">
        <title>High-resolution comparative analysis of great ape genomes.</title>
        <authorList>
            <person name="Pollen A."/>
            <person name="Hastie A."/>
            <person name="Hormozdiari F."/>
            <person name="Dougherty M."/>
            <person name="Liu R."/>
            <person name="Chaisson M."/>
            <person name="Hoppe E."/>
            <person name="Hill C."/>
            <person name="Pang A."/>
            <person name="Hillier L."/>
            <person name="Baker C."/>
            <person name="Armstrong J."/>
            <person name="Shendure J."/>
            <person name="Paten B."/>
            <person name="Wilson R."/>
            <person name="Chao H."/>
            <person name="Schneider V."/>
            <person name="Ventura M."/>
            <person name="Kronenberg Z."/>
            <person name="Murali S."/>
            <person name="Gordon D."/>
            <person name="Cantsilieris S."/>
            <person name="Munson K."/>
            <person name="Nelson B."/>
            <person name="Raja A."/>
            <person name="Underwood J."/>
            <person name="Diekhans M."/>
            <person name="Fiddes I."/>
            <person name="Haussler D."/>
            <person name="Eichler E."/>
        </authorList>
    </citation>
    <scope>NUCLEOTIDE SEQUENCE [LARGE SCALE GENOMIC DNA]</scope>
    <source>
        <strain evidence="2">Yerkes chimp pedigree #C0471</strain>
    </source>
</reference>
<organism evidence="2 3">
    <name type="scientific">Pan troglodytes</name>
    <name type="common">Chimpanzee</name>
    <dbReference type="NCBI Taxonomy" id="9598"/>
    <lineage>
        <taxon>Eukaryota</taxon>
        <taxon>Metazoa</taxon>
        <taxon>Chordata</taxon>
        <taxon>Craniata</taxon>
        <taxon>Vertebrata</taxon>
        <taxon>Euteleostomi</taxon>
        <taxon>Mammalia</taxon>
        <taxon>Eutheria</taxon>
        <taxon>Euarchontoglires</taxon>
        <taxon>Primates</taxon>
        <taxon>Haplorrhini</taxon>
        <taxon>Catarrhini</taxon>
        <taxon>Hominidae</taxon>
        <taxon>Pan</taxon>
    </lineage>
</organism>
<comment type="caution">
    <text evidence="2">The sequence shown here is derived from an EMBL/GenBank/DDBJ whole genome shotgun (WGS) entry which is preliminary data.</text>
</comment>
<protein>
    <submittedName>
        <fullName evidence="2">SORBS2 isoform 44</fullName>
    </submittedName>
</protein>
<dbReference type="Proteomes" id="UP000236370">
    <property type="component" value="Unassembled WGS sequence"/>
</dbReference>
<accession>A0A2J8L826</accession>
<evidence type="ECO:0000313" key="3">
    <source>
        <dbReference type="Proteomes" id="UP000236370"/>
    </source>
</evidence>
<gene>
    <name evidence="2" type="ORF">CK820_G0031703</name>
</gene>
<feature type="compositionally biased region" description="Polar residues" evidence="1">
    <location>
        <begin position="49"/>
        <end position="64"/>
    </location>
</feature>
<dbReference type="AlphaFoldDB" id="A0A2J8L826"/>
<name>A0A2J8L826_PANTR</name>
<proteinExistence type="predicted"/>
<feature type="region of interest" description="Disordered" evidence="1">
    <location>
        <begin position="24"/>
        <end position="97"/>
    </location>
</feature>
<evidence type="ECO:0000313" key="2">
    <source>
        <dbReference type="EMBL" id="PNI43420.1"/>
    </source>
</evidence>
<feature type="non-terminal residue" evidence="2">
    <location>
        <position position="182"/>
    </location>
</feature>